<dbReference type="OrthoDB" id="9807795at2"/>
<keyword evidence="1" id="KW-1003">Cell membrane</keyword>
<evidence type="ECO:0000256" key="6">
    <source>
        <dbReference type="ARBA" id="ARBA00022989"/>
    </source>
</evidence>
<evidence type="ECO:0000259" key="9">
    <source>
        <dbReference type="Pfam" id="PF00535"/>
    </source>
</evidence>
<evidence type="ECO:0000256" key="5">
    <source>
        <dbReference type="ARBA" id="ARBA00022985"/>
    </source>
</evidence>
<dbReference type="SUPFAM" id="SSF53448">
    <property type="entry name" value="Nucleotide-diphospho-sugar transferases"/>
    <property type="match status" value="1"/>
</dbReference>
<evidence type="ECO:0000256" key="8">
    <source>
        <dbReference type="SAM" id="Phobius"/>
    </source>
</evidence>
<dbReference type="EMBL" id="FWFP01000017">
    <property type="protein sequence ID" value="SLN75870.1"/>
    <property type="molecule type" value="Genomic_DNA"/>
</dbReference>
<dbReference type="AlphaFoldDB" id="A0A1X7ACV0"/>
<keyword evidence="11" id="KW-1185">Reference proteome</keyword>
<gene>
    <name evidence="10" type="primary">arnC</name>
    <name evidence="10" type="ORF">RUM8411_04284</name>
</gene>
<dbReference type="RefSeq" id="WP_085824723.1">
    <property type="nucleotide sequence ID" value="NZ_FWFP01000017.1"/>
</dbReference>
<evidence type="ECO:0000313" key="11">
    <source>
        <dbReference type="Proteomes" id="UP000193778"/>
    </source>
</evidence>
<evidence type="ECO:0000256" key="2">
    <source>
        <dbReference type="ARBA" id="ARBA00022676"/>
    </source>
</evidence>
<dbReference type="InterPro" id="IPR001173">
    <property type="entry name" value="Glyco_trans_2-like"/>
</dbReference>
<dbReference type="Proteomes" id="UP000193778">
    <property type="component" value="Unassembled WGS sequence"/>
</dbReference>
<evidence type="ECO:0000256" key="7">
    <source>
        <dbReference type="ARBA" id="ARBA00023136"/>
    </source>
</evidence>
<feature type="transmembrane region" description="Helical" evidence="8">
    <location>
        <begin position="280"/>
        <end position="306"/>
    </location>
</feature>
<dbReference type="Pfam" id="PF00535">
    <property type="entry name" value="Glycos_transf_2"/>
    <property type="match status" value="1"/>
</dbReference>
<reference evidence="11" key="1">
    <citation type="submission" date="2017-03" db="EMBL/GenBank/DDBJ databases">
        <authorList>
            <person name="Rodrigo-Torres L."/>
            <person name="Arahal R.D."/>
            <person name="Lucena T."/>
        </authorList>
    </citation>
    <scope>NUCLEOTIDE SEQUENCE [LARGE SCALE GENOMIC DNA]</scope>
    <source>
        <strain evidence="11">CECT 8411</strain>
    </source>
</reference>
<protein>
    <submittedName>
        <fullName evidence="10">Undecaprenyl-phosphate 4-deoxy-4-formamido-L-arabinose transferase</fullName>
        <ecNumber evidence="10">2.4.2.53</ecNumber>
    </submittedName>
</protein>
<evidence type="ECO:0000256" key="1">
    <source>
        <dbReference type="ARBA" id="ARBA00022475"/>
    </source>
</evidence>
<dbReference type="InterPro" id="IPR029044">
    <property type="entry name" value="Nucleotide-diphossugar_trans"/>
</dbReference>
<keyword evidence="7 8" id="KW-0472">Membrane</keyword>
<keyword evidence="4 8" id="KW-0812">Transmembrane</keyword>
<feature type="transmembrane region" description="Helical" evidence="8">
    <location>
        <begin position="243"/>
        <end position="268"/>
    </location>
</feature>
<feature type="domain" description="Glycosyltransferase 2-like" evidence="9">
    <location>
        <begin position="12"/>
        <end position="163"/>
    </location>
</feature>
<dbReference type="GO" id="GO:0099621">
    <property type="term" value="F:undecaprenyl-phosphate 4-deoxy-4-formamido-L-arabinose transferase activity"/>
    <property type="evidence" value="ECO:0007669"/>
    <property type="project" value="UniProtKB-EC"/>
</dbReference>
<keyword evidence="6 8" id="KW-1133">Transmembrane helix</keyword>
<dbReference type="GO" id="GO:0009103">
    <property type="term" value="P:lipopolysaccharide biosynthetic process"/>
    <property type="evidence" value="ECO:0007669"/>
    <property type="project" value="UniProtKB-KW"/>
</dbReference>
<dbReference type="Gene3D" id="3.90.550.10">
    <property type="entry name" value="Spore Coat Polysaccharide Biosynthesis Protein SpsA, Chain A"/>
    <property type="match status" value="1"/>
</dbReference>
<dbReference type="GO" id="GO:0005886">
    <property type="term" value="C:plasma membrane"/>
    <property type="evidence" value="ECO:0007669"/>
    <property type="project" value="TreeGrafter"/>
</dbReference>
<sequence>MTKTDFKEVTVSLVVPVFAGEKYLEELADAVQGLRNKWQEEKAPLVLAELILVDDAAIDTSPDVIDRLAREHFWIIPLHLSRNYGQHAATVAGILHSCGDWVVTLDEDLQHPPTQIPGLLTRAAGVGADVVYAQAATDVHESAWRDSTSRIFKRLMQWLTGNPNLPHFNSFRLIRGSIARAVASVCAHDTYFDINLSWFTQRVEALEMDLKDERFIREGRSGYSFRSLLGHASRMLFSSQIRFLNFGVWLGVALLLSSFVGGVYFLVLKLLSPDAIAVQGWTSLFLAICLASGLLAFMLGVVLKYLSTLVLKAHGKPTFFTIDRSQDALLTDWFAQQKP</sequence>
<evidence type="ECO:0000256" key="4">
    <source>
        <dbReference type="ARBA" id="ARBA00022692"/>
    </source>
</evidence>
<proteinExistence type="predicted"/>
<evidence type="ECO:0000256" key="3">
    <source>
        <dbReference type="ARBA" id="ARBA00022679"/>
    </source>
</evidence>
<keyword evidence="2 10" id="KW-0328">Glycosyltransferase</keyword>
<dbReference type="EC" id="2.4.2.53" evidence="10"/>
<organism evidence="10 11">
    <name type="scientific">Ruegeria meonggei</name>
    <dbReference type="NCBI Taxonomy" id="1446476"/>
    <lineage>
        <taxon>Bacteria</taxon>
        <taxon>Pseudomonadati</taxon>
        <taxon>Pseudomonadota</taxon>
        <taxon>Alphaproteobacteria</taxon>
        <taxon>Rhodobacterales</taxon>
        <taxon>Roseobacteraceae</taxon>
        <taxon>Ruegeria</taxon>
    </lineage>
</organism>
<dbReference type="PANTHER" id="PTHR48090">
    <property type="entry name" value="UNDECAPRENYL-PHOSPHATE 4-DEOXY-4-FORMAMIDO-L-ARABINOSE TRANSFERASE-RELATED"/>
    <property type="match status" value="1"/>
</dbReference>
<evidence type="ECO:0000313" key="10">
    <source>
        <dbReference type="EMBL" id="SLN75870.1"/>
    </source>
</evidence>
<dbReference type="PANTHER" id="PTHR48090:SF3">
    <property type="entry name" value="UNDECAPRENYL-PHOSPHATE 4-DEOXY-4-FORMAMIDO-L-ARABINOSE TRANSFERASE"/>
    <property type="match status" value="1"/>
</dbReference>
<accession>A0A1X7ACV0</accession>
<keyword evidence="3 10" id="KW-0808">Transferase</keyword>
<name>A0A1X7ACV0_9RHOB</name>
<keyword evidence="5" id="KW-0448">Lipopolysaccharide biosynthesis</keyword>
<dbReference type="InterPro" id="IPR050256">
    <property type="entry name" value="Glycosyltransferase_2"/>
</dbReference>